<evidence type="ECO:0000313" key="3">
    <source>
        <dbReference type="EMBL" id="KAK7443473.1"/>
    </source>
</evidence>
<dbReference type="Gene3D" id="3.40.50.720">
    <property type="entry name" value="NAD(P)-binding Rossmann-like Domain"/>
    <property type="match status" value="1"/>
</dbReference>
<evidence type="ECO:0000256" key="2">
    <source>
        <dbReference type="ARBA" id="ARBA00023002"/>
    </source>
</evidence>
<proteinExistence type="inferred from homology"/>
<comment type="similarity">
    <text evidence="1">Belongs to the short-chain dehydrogenases/reductases (SDR) family.</text>
</comment>
<evidence type="ECO:0000256" key="1">
    <source>
        <dbReference type="ARBA" id="ARBA00006484"/>
    </source>
</evidence>
<protein>
    <submittedName>
        <fullName evidence="3">Uncharacterized protein</fullName>
    </submittedName>
</protein>
<dbReference type="Proteomes" id="UP001498398">
    <property type="component" value="Unassembled WGS sequence"/>
</dbReference>
<name>A0ABR1IWV3_9AGAR</name>
<evidence type="ECO:0000313" key="4">
    <source>
        <dbReference type="Proteomes" id="UP001498398"/>
    </source>
</evidence>
<accession>A0ABR1IWV3</accession>
<dbReference type="EMBL" id="JBANRG010000054">
    <property type="protein sequence ID" value="KAK7443473.1"/>
    <property type="molecule type" value="Genomic_DNA"/>
</dbReference>
<comment type="caution">
    <text evidence="3">The sequence shown here is derived from an EMBL/GenBank/DDBJ whole genome shotgun (WGS) entry which is preliminary data.</text>
</comment>
<dbReference type="SUPFAM" id="SSF51735">
    <property type="entry name" value="NAD(P)-binding Rossmann-fold domains"/>
    <property type="match status" value="1"/>
</dbReference>
<dbReference type="InterPro" id="IPR002347">
    <property type="entry name" value="SDR_fam"/>
</dbReference>
<sequence length="260" mass="27294">MSSSSSSKGVALITGSSQGIGLAIAHRLAKDGFDVGLNDISSKTDQLKEAQSQIVKETGRKVEIFPADISEEAEVKGMIEGVVKALGGLDVMVANAGICIAGPMLNLSVSEWDRIFAINVRGTFLCYQYAAKQMIAQGRGGRIMGACSGAGKQGQEHMSAYGSTKFALRGLNQASALELGRHGITCNLYAPGPIDTEMARAAAGGIGNAEAVMAMYIERLAMKRFGNTEDVANLVSFLASKESQFITGQSINIDGGMLFD</sequence>
<dbReference type="PRINTS" id="PR00081">
    <property type="entry name" value="GDHRDH"/>
</dbReference>
<dbReference type="PANTHER" id="PTHR24321">
    <property type="entry name" value="DEHYDROGENASES, SHORT CHAIN"/>
    <property type="match status" value="1"/>
</dbReference>
<reference evidence="3 4" key="1">
    <citation type="submission" date="2024-01" db="EMBL/GenBank/DDBJ databases">
        <title>A draft genome for the cacao thread blight pathogen Marasmiellus scandens.</title>
        <authorList>
            <person name="Baruah I.K."/>
            <person name="Leung J."/>
            <person name="Bukari Y."/>
            <person name="Amoako-Attah I."/>
            <person name="Meinhardt L.W."/>
            <person name="Bailey B.A."/>
            <person name="Cohen S.P."/>
        </authorList>
    </citation>
    <scope>NUCLEOTIDE SEQUENCE [LARGE SCALE GENOMIC DNA]</scope>
    <source>
        <strain evidence="3 4">GH-19</strain>
    </source>
</reference>
<keyword evidence="4" id="KW-1185">Reference proteome</keyword>
<dbReference type="PANTHER" id="PTHR24321:SF8">
    <property type="entry name" value="ESTRADIOL 17-BETA-DEHYDROGENASE 8-RELATED"/>
    <property type="match status" value="1"/>
</dbReference>
<keyword evidence="2" id="KW-0560">Oxidoreductase</keyword>
<dbReference type="Pfam" id="PF13561">
    <property type="entry name" value="adh_short_C2"/>
    <property type="match status" value="1"/>
</dbReference>
<gene>
    <name evidence="3" type="ORF">VKT23_015647</name>
</gene>
<organism evidence="3 4">
    <name type="scientific">Marasmiellus scandens</name>
    <dbReference type="NCBI Taxonomy" id="2682957"/>
    <lineage>
        <taxon>Eukaryota</taxon>
        <taxon>Fungi</taxon>
        <taxon>Dikarya</taxon>
        <taxon>Basidiomycota</taxon>
        <taxon>Agaricomycotina</taxon>
        <taxon>Agaricomycetes</taxon>
        <taxon>Agaricomycetidae</taxon>
        <taxon>Agaricales</taxon>
        <taxon>Marasmiineae</taxon>
        <taxon>Omphalotaceae</taxon>
        <taxon>Marasmiellus</taxon>
    </lineage>
</organism>
<dbReference type="InterPro" id="IPR036291">
    <property type="entry name" value="NAD(P)-bd_dom_sf"/>
</dbReference>